<feature type="coiled-coil region" evidence="1">
    <location>
        <begin position="61"/>
        <end position="106"/>
    </location>
</feature>
<accession>A0A953N8R7</accession>
<dbReference type="Proteomes" id="UP000739565">
    <property type="component" value="Unassembled WGS sequence"/>
</dbReference>
<evidence type="ECO:0000313" key="3">
    <source>
        <dbReference type="EMBL" id="MBZ1350921.1"/>
    </source>
</evidence>
<organism evidence="3 4">
    <name type="scientific">Zwartia hollandica</name>
    <dbReference type="NCBI Taxonomy" id="324606"/>
    <lineage>
        <taxon>Bacteria</taxon>
        <taxon>Pseudomonadati</taxon>
        <taxon>Pseudomonadota</taxon>
        <taxon>Betaproteobacteria</taxon>
        <taxon>Burkholderiales</taxon>
        <taxon>Alcaligenaceae</taxon>
        <taxon>Zwartia</taxon>
    </lineage>
</organism>
<keyword evidence="4" id="KW-1185">Reference proteome</keyword>
<evidence type="ECO:0000256" key="1">
    <source>
        <dbReference type="SAM" id="Coils"/>
    </source>
</evidence>
<keyword evidence="2" id="KW-0472">Membrane</keyword>
<keyword evidence="2" id="KW-1133">Transmembrane helix</keyword>
<proteinExistence type="predicted"/>
<evidence type="ECO:0000256" key="2">
    <source>
        <dbReference type="SAM" id="Phobius"/>
    </source>
</evidence>
<dbReference type="EMBL" id="JAHXRI010000007">
    <property type="protein sequence ID" value="MBZ1350921.1"/>
    <property type="molecule type" value="Genomic_DNA"/>
</dbReference>
<reference evidence="3" key="1">
    <citation type="submission" date="2021-07" db="EMBL/GenBank/DDBJ databases">
        <title>New genus and species of the family Alcaligenaceae.</title>
        <authorList>
            <person name="Hahn M.W."/>
        </authorList>
    </citation>
    <scope>NUCLEOTIDE SEQUENCE</scope>
    <source>
        <strain evidence="3">LF4-65</strain>
    </source>
</reference>
<feature type="transmembrane region" description="Helical" evidence="2">
    <location>
        <begin position="29"/>
        <end position="51"/>
    </location>
</feature>
<evidence type="ECO:0000313" key="4">
    <source>
        <dbReference type="Proteomes" id="UP000739565"/>
    </source>
</evidence>
<keyword evidence="1" id="KW-0175">Coiled coil</keyword>
<name>A0A953N8R7_9BURK</name>
<dbReference type="AlphaFoldDB" id="A0A953N8R7"/>
<gene>
    <name evidence="3" type="ORF">KZZ10_09725</name>
</gene>
<protein>
    <submittedName>
        <fullName evidence="3">Uncharacterized protein</fullName>
    </submittedName>
</protein>
<keyword evidence="2" id="KW-0812">Transmembrane</keyword>
<dbReference type="RefSeq" id="WP_259661324.1">
    <property type="nucleotide sequence ID" value="NZ_JAHXRI010000007.1"/>
</dbReference>
<comment type="caution">
    <text evidence="3">The sequence shown here is derived from an EMBL/GenBank/DDBJ whole genome shotgun (WGS) entry which is preliminary data.</text>
</comment>
<sequence length="242" mass="27251">MVIRVQAKRAVFKPAPYDTRRRPRRIPSWVIVLLLGVLLGSGGVLFLQASYGAKRLTTEQAQKLTDELKLVSVERQTLQTQVDNHSRSLEAERAQNAEIIKSLREELSTAQAIITPMKEQLNLLVQTLPFDPRFGVVGVSTSTFNQAKKGGQLSYLIWLLRAKPEKQDFSGWLELSYEGRWPTGRVETIPSPRVAVQFNHYLPISGVANLPEGFVVQRVNAKVLAQDGKRQITWRVLPVQAQ</sequence>